<accession>A0A9X4MDM1</accession>
<evidence type="ECO:0000256" key="2">
    <source>
        <dbReference type="SAM" id="MobiDB-lite"/>
    </source>
</evidence>
<dbReference type="Pfam" id="PF04972">
    <property type="entry name" value="BON"/>
    <property type="match status" value="2"/>
</dbReference>
<keyword evidence="3" id="KW-1133">Transmembrane helix</keyword>
<sequence>MSERKSNPSNNALSEVEKFLLLLSDLNIIESDHAKNIPAQPQRANLPPLDKGLDKGLYTEEFPTSSNNERTPKASVNKSNNASNRSIKSNEIASIKVPDEEISELRRSPVTYSFPSLLDELPFLQESKPLTNGFIHSEEDLQIEEQALEAADPLEMESVNHEPVEFSNSVRKEEAETVHLIQSLLLGIDQPSHSSSQPSQEIEREIDRKSPRTGLANNQSPINQSPNTPNIPNIPNIYLGSPSDDAEALHLLQDILVVPEIEDLRSFKISVEQKLGIVESQVNSPELMNKIKDLESLVQHASLDLSNFGSKLLEIGTEQDNIPTEIANVRERVAQLENRIYEPQELVQLLLPIIAELLSLKTSESREEMCQAITPIIAEVIFERSQLDRLSMSHAIADLLPNAISEQIRNSPEQIAKALGPEVGAAIREQIRIDRDEIVDSLAPEMGSAIKRQIDLERDAMVDALYPVIGNTIAKYFAEAIRSINEKVEQTFSLEGLQRKMRAKIRGVSEAELILKESVPFEVQAIFLIHNLSGLVIIDIQQSDLYSHADPIDADMLAGMLTAIRSFASECISRSERTTELDAINYSGSKILLEVAGYCYLAVIIEGEPDLKLVTKIRDVFGQVVQVHGESFKEFDGDTSLVDPEIAIALKTLMEVEQPKDPNKPLKGLIFMGLAIAALIFVPIGIYQSQSIRDRQIEAKILEALASTPELAVYRLNVNVNGDRLSLSGKLPNQYLRNRAIQVATTSTTTEKAITKIDNHIYTVNIPPDPELVANEVQRLTKVLNYTQGINIQSEFKDGQVTITGQIDHPRLIPKITETFTKIAGVTTVSNAATLLMPKLTTKIYFPFKITTLQPRDSEKLLEVQAFLDLYPDYDLQIFAKSDSIGDRLINYELGMKRARAVREALLQRGVNAKRLHISGIMDISVKQSSDQILRWVEFQPMLKPMSTSN</sequence>
<dbReference type="InterPro" id="IPR006665">
    <property type="entry name" value="OmpA-like"/>
</dbReference>
<feature type="compositionally biased region" description="Low complexity" evidence="2">
    <location>
        <begin position="73"/>
        <end position="85"/>
    </location>
</feature>
<dbReference type="GO" id="GO:0016020">
    <property type="term" value="C:membrane"/>
    <property type="evidence" value="ECO:0007669"/>
    <property type="project" value="UniProtKB-UniRule"/>
</dbReference>
<feature type="domain" description="BON" evidence="4">
    <location>
        <begin position="769"/>
        <end position="837"/>
    </location>
</feature>
<feature type="domain" description="BON" evidence="4">
    <location>
        <begin position="693"/>
        <end position="765"/>
    </location>
</feature>
<keyword evidence="3" id="KW-0812">Transmembrane</keyword>
<protein>
    <submittedName>
        <fullName evidence="6">BON domain-containing protein</fullName>
    </submittedName>
</protein>
<feature type="compositionally biased region" description="Low complexity" evidence="2">
    <location>
        <begin position="217"/>
        <end position="237"/>
    </location>
</feature>
<evidence type="ECO:0000259" key="5">
    <source>
        <dbReference type="PROSITE" id="PS51123"/>
    </source>
</evidence>
<organism evidence="6 7">
    <name type="scientific">Pseudanabaena catenata USMAC16</name>
    <dbReference type="NCBI Taxonomy" id="1855837"/>
    <lineage>
        <taxon>Bacteria</taxon>
        <taxon>Bacillati</taxon>
        <taxon>Cyanobacteriota</taxon>
        <taxon>Cyanophyceae</taxon>
        <taxon>Pseudanabaenales</taxon>
        <taxon>Pseudanabaenaceae</taxon>
        <taxon>Pseudanabaena</taxon>
    </lineage>
</organism>
<dbReference type="RefSeq" id="WP_009627887.1">
    <property type="nucleotide sequence ID" value="NZ_VBTY01000122.1"/>
</dbReference>
<reference evidence="6" key="1">
    <citation type="submission" date="2019-05" db="EMBL/GenBank/DDBJ databases">
        <title>Whole genome sequencing of Pseudanabaena catenata USMAC16.</title>
        <authorList>
            <person name="Khan Z."/>
            <person name="Omar W.M."/>
            <person name="Convey P."/>
            <person name="Merican F."/>
            <person name="Najimudin N."/>
        </authorList>
    </citation>
    <scope>NUCLEOTIDE SEQUENCE</scope>
    <source>
        <strain evidence="6">USMAC16</strain>
    </source>
</reference>
<gene>
    <name evidence="6" type="ORF">FEV09_14445</name>
</gene>
<feature type="domain" description="OmpA-like" evidence="5">
    <location>
        <begin position="833"/>
        <end position="950"/>
    </location>
</feature>
<feature type="region of interest" description="Disordered" evidence="2">
    <location>
        <begin position="34"/>
        <end position="85"/>
    </location>
</feature>
<dbReference type="Proteomes" id="UP001152872">
    <property type="component" value="Unassembled WGS sequence"/>
</dbReference>
<feature type="region of interest" description="Disordered" evidence="2">
    <location>
        <begin position="189"/>
        <end position="238"/>
    </location>
</feature>
<comment type="caution">
    <text evidence="6">The sequence shown here is derived from an EMBL/GenBank/DDBJ whole genome shotgun (WGS) entry which is preliminary data.</text>
</comment>
<keyword evidence="1 3" id="KW-0472">Membrane</keyword>
<evidence type="ECO:0000313" key="6">
    <source>
        <dbReference type="EMBL" id="MDG3495746.1"/>
    </source>
</evidence>
<evidence type="ECO:0000256" key="3">
    <source>
        <dbReference type="SAM" id="Phobius"/>
    </source>
</evidence>
<dbReference type="Pfam" id="PF00691">
    <property type="entry name" value="OmpA"/>
    <property type="match status" value="1"/>
</dbReference>
<dbReference type="AlphaFoldDB" id="A0A9X4MDM1"/>
<dbReference type="Gene3D" id="3.30.1330.60">
    <property type="entry name" value="OmpA-like domain"/>
    <property type="match status" value="1"/>
</dbReference>
<dbReference type="SUPFAM" id="SSF103088">
    <property type="entry name" value="OmpA-like"/>
    <property type="match status" value="1"/>
</dbReference>
<name>A0A9X4MDM1_9CYAN</name>
<evidence type="ECO:0000259" key="4">
    <source>
        <dbReference type="PROSITE" id="PS50914"/>
    </source>
</evidence>
<feature type="compositionally biased region" description="Basic and acidic residues" evidence="2">
    <location>
        <begin position="201"/>
        <end position="210"/>
    </location>
</feature>
<dbReference type="InterPro" id="IPR007055">
    <property type="entry name" value="BON_dom"/>
</dbReference>
<keyword evidence="7" id="KW-1185">Reference proteome</keyword>
<evidence type="ECO:0000313" key="7">
    <source>
        <dbReference type="Proteomes" id="UP001152872"/>
    </source>
</evidence>
<dbReference type="PROSITE" id="PS51123">
    <property type="entry name" value="OMPA_2"/>
    <property type="match status" value="1"/>
</dbReference>
<proteinExistence type="predicted"/>
<feature type="compositionally biased region" description="Low complexity" evidence="2">
    <location>
        <begin position="190"/>
        <end position="200"/>
    </location>
</feature>
<dbReference type="PROSITE" id="PS50914">
    <property type="entry name" value="BON"/>
    <property type="match status" value="2"/>
</dbReference>
<dbReference type="InterPro" id="IPR036737">
    <property type="entry name" value="OmpA-like_sf"/>
</dbReference>
<dbReference type="EMBL" id="VBTY01000122">
    <property type="protein sequence ID" value="MDG3495746.1"/>
    <property type="molecule type" value="Genomic_DNA"/>
</dbReference>
<feature type="transmembrane region" description="Helical" evidence="3">
    <location>
        <begin position="668"/>
        <end position="687"/>
    </location>
</feature>
<evidence type="ECO:0000256" key="1">
    <source>
        <dbReference type="PROSITE-ProRule" id="PRU00473"/>
    </source>
</evidence>